<feature type="non-terminal residue" evidence="1">
    <location>
        <position position="1"/>
    </location>
</feature>
<protein>
    <submittedName>
        <fullName evidence="1">Uncharacterized protein</fullName>
    </submittedName>
</protein>
<evidence type="ECO:0000313" key="1">
    <source>
        <dbReference type="EMBL" id="CAF4313006.1"/>
    </source>
</evidence>
<sequence>IQIKMLTTNTTLNLPLTTKTKPLTKLEGIRVVLDYEMRCE</sequence>
<organism evidence="1 2">
    <name type="scientific">Adineta steineri</name>
    <dbReference type="NCBI Taxonomy" id="433720"/>
    <lineage>
        <taxon>Eukaryota</taxon>
        <taxon>Metazoa</taxon>
        <taxon>Spiralia</taxon>
        <taxon>Gnathifera</taxon>
        <taxon>Rotifera</taxon>
        <taxon>Eurotatoria</taxon>
        <taxon>Bdelloidea</taxon>
        <taxon>Adinetida</taxon>
        <taxon>Adinetidae</taxon>
        <taxon>Adineta</taxon>
    </lineage>
</organism>
<dbReference type="Proteomes" id="UP000663881">
    <property type="component" value="Unassembled WGS sequence"/>
</dbReference>
<name>A0A820IQE9_9BILA</name>
<reference evidence="1" key="1">
    <citation type="submission" date="2021-02" db="EMBL/GenBank/DDBJ databases">
        <authorList>
            <person name="Nowell W R."/>
        </authorList>
    </citation>
    <scope>NUCLEOTIDE SEQUENCE</scope>
</reference>
<proteinExistence type="predicted"/>
<dbReference type="AlphaFoldDB" id="A0A820IQE9"/>
<dbReference type="EMBL" id="CAJOAY010017619">
    <property type="protein sequence ID" value="CAF4313006.1"/>
    <property type="molecule type" value="Genomic_DNA"/>
</dbReference>
<gene>
    <name evidence="1" type="ORF">OKA104_LOCUS46828</name>
</gene>
<comment type="caution">
    <text evidence="1">The sequence shown here is derived from an EMBL/GenBank/DDBJ whole genome shotgun (WGS) entry which is preliminary data.</text>
</comment>
<accession>A0A820IQE9</accession>
<evidence type="ECO:0000313" key="2">
    <source>
        <dbReference type="Proteomes" id="UP000663881"/>
    </source>
</evidence>